<evidence type="ECO:0000313" key="6">
    <source>
        <dbReference type="Proteomes" id="UP000681075"/>
    </source>
</evidence>
<keyword evidence="6" id="KW-1185">Reference proteome</keyword>
<dbReference type="NCBIfam" id="NF006618">
    <property type="entry name" value="PRK09185.1"/>
    <property type="match status" value="1"/>
</dbReference>
<comment type="similarity">
    <text evidence="1 3">Belongs to the thiolase-like superfamily. Beta-ketoacyl-ACP synthases family.</text>
</comment>
<feature type="domain" description="Ketosynthase family 3 (KS3)" evidence="4">
    <location>
        <begin position="1"/>
        <end position="391"/>
    </location>
</feature>
<accession>A0A8S8X8N1</accession>
<dbReference type="SMART" id="SM00825">
    <property type="entry name" value="PKS_KS"/>
    <property type="match status" value="1"/>
</dbReference>
<dbReference type="InterPro" id="IPR014031">
    <property type="entry name" value="Ketoacyl_synth_C"/>
</dbReference>
<reference evidence="5" key="1">
    <citation type="submission" date="2021-02" db="EMBL/GenBank/DDBJ databases">
        <title>Genome sequence of Rhodospirillales sp. strain TMPK1 isolated from soil.</title>
        <authorList>
            <person name="Nakai R."/>
            <person name="Kusada H."/>
            <person name="Tamaki H."/>
        </authorList>
    </citation>
    <scope>NUCLEOTIDE SEQUENCE</scope>
    <source>
        <strain evidence="5">TMPK1</strain>
    </source>
</reference>
<dbReference type="EMBL" id="BOPV01000001">
    <property type="protein sequence ID" value="GIL38201.1"/>
    <property type="molecule type" value="Genomic_DNA"/>
</dbReference>
<proteinExistence type="inferred from homology"/>
<dbReference type="InterPro" id="IPR014030">
    <property type="entry name" value="Ketoacyl_synth_N"/>
</dbReference>
<gene>
    <name evidence="5" type="primary">fabF</name>
    <name evidence="5" type="ORF">TMPK1_04380</name>
</gene>
<dbReference type="Gene3D" id="3.40.47.10">
    <property type="match status" value="1"/>
</dbReference>
<dbReference type="GO" id="GO:0005829">
    <property type="term" value="C:cytosol"/>
    <property type="evidence" value="ECO:0007669"/>
    <property type="project" value="TreeGrafter"/>
</dbReference>
<dbReference type="PROSITE" id="PS00606">
    <property type="entry name" value="KS3_1"/>
    <property type="match status" value="1"/>
</dbReference>
<keyword evidence="2 3" id="KW-0808">Transferase</keyword>
<dbReference type="InterPro" id="IPR016039">
    <property type="entry name" value="Thiolase-like"/>
</dbReference>
<sequence>MNPIEITASAIVTCLGQGKAPTLAALRSGVSGLAPCGFETVQLPTYVGEVAGAGDDLLPPGFDKFDCRNNRVAELALQADGFLDRVAAARARYGAARIGIFVGTSTSGILETEIAYRHRQDDGSLPKGFIYDERHSTFSLGAYLQQRLGLEGPSVVLSAACATTAKAFAAAHRMIEAGLCDAALVGGADSLCLTTLYGFNALCLTSRNPCKPFDATRDGISLGEGAGFVLLEKPSSNDPMLLLGMGESSDAYHMSSPHPDGLGAKLAMQRALDSAGLAPSDIAYLNLHGTATPVGDRAEDKAVLSLFGDQIACSSTKGQTGHTLGAAGIVEAILTMLSLREGVMPGTANLGTLDPDLGATYLRAPQARRFTRAMSNSFGFGGNNCSLIFGAG</sequence>
<dbReference type="Pfam" id="PF02801">
    <property type="entry name" value="Ketoacyl-synt_C"/>
    <property type="match status" value="1"/>
</dbReference>
<evidence type="ECO:0000313" key="5">
    <source>
        <dbReference type="EMBL" id="GIL38201.1"/>
    </source>
</evidence>
<dbReference type="CDD" id="cd00834">
    <property type="entry name" value="KAS_I_II"/>
    <property type="match status" value="1"/>
</dbReference>
<dbReference type="SUPFAM" id="SSF53901">
    <property type="entry name" value="Thiolase-like"/>
    <property type="match status" value="2"/>
</dbReference>
<dbReference type="InterPro" id="IPR018201">
    <property type="entry name" value="Ketoacyl_synth_AS"/>
</dbReference>
<dbReference type="RefSeq" id="WP_420241167.1">
    <property type="nucleotide sequence ID" value="NZ_BOPV01000001.1"/>
</dbReference>
<dbReference type="Pfam" id="PF00109">
    <property type="entry name" value="ketoacyl-synt"/>
    <property type="match status" value="1"/>
</dbReference>
<protein>
    <submittedName>
        <fullName evidence="5">Beta-ketoacyl-[acyl-carrier-protein] synthase II</fullName>
    </submittedName>
</protein>
<evidence type="ECO:0000259" key="4">
    <source>
        <dbReference type="PROSITE" id="PS52004"/>
    </source>
</evidence>
<dbReference type="AlphaFoldDB" id="A0A8S8X8N1"/>
<dbReference type="GO" id="GO:0006633">
    <property type="term" value="P:fatty acid biosynthetic process"/>
    <property type="evidence" value="ECO:0007669"/>
    <property type="project" value="InterPro"/>
</dbReference>
<organism evidence="5 6">
    <name type="scientific">Roseiterribacter gracilis</name>
    <dbReference type="NCBI Taxonomy" id="2812848"/>
    <lineage>
        <taxon>Bacteria</taxon>
        <taxon>Pseudomonadati</taxon>
        <taxon>Pseudomonadota</taxon>
        <taxon>Alphaproteobacteria</taxon>
        <taxon>Rhodospirillales</taxon>
        <taxon>Roseiterribacteraceae</taxon>
        <taxon>Roseiterribacter</taxon>
    </lineage>
</organism>
<comment type="caution">
    <text evidence="5">The sequence shown here is derived from an EMBL/GenBank/DDBJ whole genome shotgun (WGS) entry which is preliminary data.</text>
</comment>
<dbReference type="PANTHER" id="PTHR11712:SF320">
    <property type="entry name" value="BETA-KETOACYL SYNTHASE"/>
    <property type="match status" value="1"/>
</dbReference>
<dbReference type="Proteomes" id="UP000681075">
    <property type="component" value="Unassembled WGS sequence"/>
</dbReference>
<name>A0A8S8X8N1_9PROT</name>
<dbReference type="InterPro" id="IPR020841">
    <property type="entry name" value="PKS_Beta-ketoAc_synthase_dom"/>
</dbReference>
<dbReference type="PROSITE" id="PS52004">
    <property type="entry name" value="KS3_2"/>
    <property type="match status" value="1"/>
</dbReference>
<evidence type="ECO:0000256" key="3">
    <source>
        <dbReference type="RuleBase" id="RU003694"/>
    </source>
</evidence>
<dbReference type="GO" id="GO:0004315">
    <property type="term" value="F:3-oxoacyl-[acyl-carrier-protein] synthase activity"/>
    <property type="evidence" value="ECO:0007669"/>
    <property type="project" value="InterPro"/>
</dbReference>
<dbReference type="InterPro" id="IPR000794">
    <property type="entry name" value="Beta-ketoacyl_synthase"/>
</dbReference>
<evidence type="ECO:0000256" key="2">
    <source>
        <dbReference type="ARBA" id="ARBA00022679"/>
    </source>
</evidence>
<dbReference type="PANTHER" id="PTHR11712">
    <property type="entry name" value="POLYKETIDE SYNTHASE-RELATED"/>
    <property type="match status" value="1"/>
</dbReference>
<evidence type="ECO:0000256" key="1">
    <source>
        <dbReference type="ARBA" id="ARBA00008467"/>
    </source>
</evidence>